<organism evidence="1 2">
    <name type="scientific">Halodesulfovibrio aestuarii</name>
    <dbReference type="NCBI Taxonomy" id="126333"/>
    <lineage>
        <taxon>Bacteria</taxon>
        <taxon>Pseudomonadati</taxon>
        <taxon>Thermodesulfobacteriota</taxon>
        <taxon>Desulfovibrionia</taxon>
        <taxon>Desulfovibrionales</taxon>
        <taxon>Desulfovibrionaceae</taxon>
        <taxon>Halodesulfovibrio</taxon>
    </lineage>
</organism>
<protein>
    <submittedName>
        <fullName evidence="1">Uncharacterized protein</fullName>
    </submittedName>
</protein>
<gene>
    <name evidence="1" type="ORF">AB2Z07_01885</name>
</gene>
<evidence type="ECO:0000313" key="2">
    <source>
        <dbReference type="Proteomes" id="UP001568358"/>
    </source>
</evidence>
<proteinExistence type="predicted"/>
<keyword evidence="2" id="KW-1185">Reference proteome</keyword>
<reference evidence="1 2" key="1">
    <citation type="submission" date="2024-07" db="EMBL/GenBank/DDBJ databases">
        <title>Active virus-host system and metabolic interactions in a Lokiarchaeon culture.</title>
        <authorList>
            <person name="Ponce Toledo R.I."/>
            <person name="Rodrigues Oliveira T."/>
            <person name="Schleper C."/>
        </authorList>
    </citation>
    <scope>NUCLEOTIDE SEQUENCE [LARGE SCALE GENOMIC DNA]</scope>
    <source>
        <strain evidence="1 2">B35</strain>
    </source>
</reference>
<sequence length="219" mass="24238">MAKEAGIQQDVLLLVTQEVLDKKLDGESAVCILNIALAAKNSKLPASVFEEKIREGSAKRIQGERICMALKSLFKEMEFSKELLAQYTNKTPSESEIRTMHEAFSQGATHAQAEAFLSSHHSKKIKTALAAFSLYSLLKQSGVSSPQLNEFITLVMKDDAVMSRWKELPQLFAIVTRGGVAPDDFMEKATQAVKKGTSPHKFARELSLRPRLLGVSEEK</sequence>
<comment type="caution">
    <text evidence="1">The sequence shown here is derived from an EMBL/GenBank/DDBJ whole genome shotgun (WGS) entry which is preliminary data.</text>
</comment>
<name>A0ABV4JNH7_9BACT</name>
<accession>A0ABV4JNH7</accession>
<dbReference type="EMBL" id="JBFSOO010000001">
    <property type="protein sequence ID" value="MEZ6852292.1"/>
    <property type="molecule type" value="Genomic_DNA"/>
</dbReference>
<dbReference type="RefSeq" id="WP_371149851.1">
    <property type="nucleotide sequence ID" value="NZ_JBFSOO010000001.1"/>
</dbReference>
<evidence type="ECO:0000313" key="1">
    <source>
        <dbReference type="EMBL" id="MEZ6852292.1"/>
    </source>
</evidence>
<dbReference type="Proteomes" id="UP001568358">
    <property type="component" value="Unassembled WGS sequence"/>
</dbReference>